<keyword evidence="6" id="KW-1185">Reference proteome</keyword>
<dbReference type="PROSITE" id="PS50951">
    <property type="entry name" value="SARAH"/>
    <property type="match status" value="1"/>
</dbReference>
<reference evidence="7" key="1">
    <citation type="submission" date="2016-04" db="UniProtKB">
        <authorList>
            <consortium name="WormBaseParasite"/>
        </authorList>
    </citation>
    <scope>IDENTIFICATION</scope>
</reference>
<evidence type="ECO:0000313" key="6">
    <source>
        <dbReference type="Proteomes" id="UP000268014"/>
    </source>
</evidence>
<feature type="domain" description="SARAH" evidence="4">
    <location>
        <begin position="16"/>
        <end position="63"/>
    </location>
</feature>
<evidence type="ECO:0000256" key="3">
    <source>
        <dbReference type="SAM" id="Coils"/>
    </source>
</evidence>
<dbReference type="EMBL" id="UZAF01016321">
    <property type="protein sequence ID" value="VDO25644.1"/>
    <property type="molecule type" value="Genomic_DNA"/>
</dbReference>
<dbReference type="GO" id="GO:0051262">
    <property type="term" value="P:protein tetramerization"/>
    <property type="evidence" value="ECO:0007669"/>
    <property type="project" value="InterPro"/>
</dbReference>
<sequence length="69" mass="8496">MRNYFAKLQYTFRKNAKQLRELSLDELLRRKNNLESEMDEELRDLQRRYQAKRQPILDVIAAKKRRNAN</sequence>
<dbReference type="WBParaSite" id="HPLM_0000534101-mRNA-1">
    <property type="protein sequence ID" value="HPLM_0000534101-mRNA-1"/>
    <property type="gene ID" value="HPLM_0000534101"/>
</dbReference>
<keyword evidence="2" id="KW-0418">Kinase</keyword>
<dbReference type="Pfam" id="PF11629">
    <property type="entry name" value="Mst1_SARAH"/>
    <property type="match status" value="1"/>
</dbReference>
<keyword evidence="1" id="KW-0723">Serine/threonine-protein kinase</keyword>
<dbReference type="OrthoDB" id="8693905at2759"/>
<reference evidence="5 6" key="2">
    <citation type="submission" date="2018-11" db="EMBL/GenBank/DDBJ databases">
        <authorList>
            <consortium name="Pathogen Informatics"/>
        </authorList>
    </citation>
    <scope>NUCLEOTIDE SEQUENCE [LARGE SCALE GENOMIC DNA]</scope>
    <source>
        <strain evidence="5 6">MHpl1</strain>
    </source>
</reference>
<dbReference type="AlphaFoldDB" id="A0A158QKW4"/>
<proteinExistence type="predicted"/>
<evidence type="ECO:0000313" key="7">
    <source>
        <dbReference type="WBParaSite" id="HPLM_0000534101-mRNA-1"/>
    </source>
</evidence>
<dbReference type="InterPro" id="IPR024205">
    <property type="entry name" value="Mst1_2_SARAH_domain"/>
</dbReference>
<dbReference type="GO" id="GO:0004674">
    <property type="term" value="F:protein serine/threonine kinase activity"/>
    <property type="evidence" value="ECO:0007669"/>
    <property type="project" value="UniProtKB-KW"/>
</dbReference>
<dbReference type="STRING" id="6290.A0A158QKW4"/>
<dbReference type="InterPro" id="IPR036674">
    <property type="entry name" value="p53_tetramer_sf"/>
</dbReference>
<organism evidence="7">
    <name type="scientific">Haemonchus placei</name>
    <name type="common">Barber's pole worm</name>
    <dbReference type="NCBI Taxonomy" id="6290"/>
    <lineage>
        <taxon>Eukaryota</taxon>
        <taxon>Metazoa</taxon>
        <taxon>Ecdysozoa</taxon>
        <taxon>Nematoda</taxon>
        <taxon>Chromadorea</taxon>
        <taxon>Rhabditida</taxon>
        <taxon>Rhabditina</taxon>
        <taxon>Rhabditomorpha</taxon>
        <taxon>Strongyloidea</taxon>
        <taxon>Trichostrongylidae</taxon>
        <taxon>Haemonchus</taxon>
    </lineage>
</organism>
<evidence type="ECO:0000256" key="2">
    <source>
        <dbReference type="ARBA" id="ARBA00022777"/>
    </source>
</evidence>
<keyword evidence="3" id="KW-0175">Coiled coil</keyword>
<name>A0A158QKW4_HAEPC</name>
<dbReference type="GO" id="GO:0007165">
    <property type="term" value="P:signal transduction"/>
    <property type="evidence" value="ECO:0007669"/>
    <property type="project" value="InterPro"/>
</dbReference>
<evidence type="ECO:0000259" key="4">
    <source>
        <dbReference type="PROSITE" id="PS50951"/>
    </source>
</evidence>
<protein>
    <submittedName>
        <fullName evidence="7">Non-specific serine/threonine protein kinase</fullName>
    </submittedName>
</protein>
<keyword evidence="2" id="KW-0808">Transferase</keyword>
<gene>
    <name evidence="5" type="ORF">HPLM_LOCUS5333</name>
</gene>
<evidence type="ECO:0000256" key="1">
    <source>
        <dbReference type="ARBA" id="ARBA00022527"/>
    </source>
</evidence>
<accession>A0A158QKW4</accession>
<dbReference type="Gene3D" id="4.10.170.10">
    <property type="entry name" value="p53-like tetramerisation domain"/>
    <property type="match status" value="1"/>
</dbReference>
<dbReference type="InterPro" id="IPR011524">
    <property type="entry name" value="SARAH_dom"/>
</dbReference>
<dbReference type="Proteomes" id="UP000268014">
    <property type="component" value="Unassembled WGS sequence"/>
</dbReference>
<feature type="coiled-coil region" evidence="3">
    <location>
        <begin position="17"/>
        <end position="48"/>
    </location>
</feature>
<evidence type="ECO:0000313" key="5">
    <source>
        <dbReference type="EMBL" id="VDO25644.1"/>
    </source>
</evidence>